<dbReference type="GO" id="GO:0005524">
    <property type="term" value="F:ATP binding"/>
    <property type="evidence" value="ECO:0007669"/>
    <property type="project" value="UniProtKB-KW"/>
</dbReference>
<name>A0ABU9UBF4_9SPIR</name>
<evidence type="ECO:0000259" key="1">
    <source>
        <dbReference type="Pfam" id="PF13581"/>
    </source>
</evidence>
<protein>
    <submittedName>
        <fullName evidence="2">ATP-binding protein</fullName>
    </submittedName>
</protein>
<dbReference type="InterPro" id="IPR036890">
    <property type="entry name" value="HATPase_C_sf"/>
</dbReference>
<dbReference type="EMBL" id="JBCHKQ010000002">
    <property type="protein sequence ID" value="MEM5947983.1"/>
    <property type="molecule type" value="Genomic_DNA"/>
</dbReference>
<evidence type="ECO:0000313" key="2">
    <source>
        <dbReference type="EMBL" id="MEM5947983.1"/>
    </source>
</evidence>
<sequence>MRIKLSIHAGAKITEVFALLKKIEMNGFEEESQSIVYALIELISNSLRAQRSKKVNIPVQLIMEIKDNTFLAMIKDHGGGFDPGKLPYDISMPAEKIDTQSHEFKEYREKTNNKHFGLGIYIAKKIFDKLSISFFDGEETQTKTYSPSIQGTIIKCSLKIGAKK</sequence>
<accession>A0ABU9UBF4</accession>
<organism evidence="2 3">
    <name type="scientific">Rarispira pelagica</name>
    <dbReference type="NCBI Taxonomy" id="3141764"/>
    <lineage>
        <taxon>Bacteria</taxon>
        <taxon>Pseudomonadati</taxon>
        <taxon>Spirochaetota</taxon>
        <taxon>Spirochaetia</taxon>
        <taxon>Winmispirales</taxon>
        <taxon>Winmispiraceae</taxon>
        <taxon>Rarispira</taxon>
    </lineage>
</organism>
<keyword evidence="2" id="KW-0067">ATP-binding</keyword>
<evidence type="ECO:0000313" key="3">
    <source>
        <dbReference type="Proteomes" id="UP001466331"/>
    </source>
</evidence>
<dbReference type="InterPro" id="IPR003594">
    <property type="entry name" value="HATPase_dom"/>
</dbReference>
<dbReference type="Pfam" id="PF13581">
    <property type="entry name" value="HATPase_c_2"/>
    <property type="match status" value="1"/>
</dbReference>
<dbReference type="SUPFAM" id="SSF55874">
    <property type="entry name" value="ATPase domain of HSP90 chaperone/DNA topoisomerase II/histidine kinase"/>
    <property type="match status" value="1"/>
</dbReference>
<reference evidence="2 3" key="1">
    <citation type="submission" date="2024-03" db="EMBL/GenBank/DDBJ databases">
        <title>Ignisphaera cupida sp. nov., a hyperthermophilic hydrolytic archaeon from a hot spring of Kamchatka, and proposal of Ignisphaeraceae fam. nov.</title>
        <authorList>
            <person name="Podosokorskaya O.A."/>
            <person name="Elcheninov A.G."/>
            <person name="Maltseva A.I."/>
            <person name="Zayulina K.S."/>
            <person name="Novikov A."/>
            <person name="Merkel A.Y."/>
        </authorList>
    </citation>
    <scope>NUCLEOTIDE SEQUENCE [LARGE SCALE GENOMIC DNA]</scope>
    <source>
        <strain evidence="2 3">38H-sp</strain>
    </source>
</reference>
<keyword evidence="2" id="KW-0547">Nucleotide-binding</keyword>
<proteinExistence type="predicted"/>
<dbReference type="Gene3D" id="3.30.565.10">
    <property type="entry name" value="Histidine kinase-like ATPase, C-terminal domain"/>
    <property type="match status" value="1"/>
</dbReference>
<dbReference type="RefSeq" id="WP_420069429.1">
    <property type="nucleotide sequence ID" value="NZ_JBCHKQ010000002.1"/>
</dbReference>
<keyword evidence="3" id="KW-1185">Reference proteome</keyword>
<gene>
    <name evidence="2" type="ORF">WKV44_05465</name>
</gene>
<comment type="caution">
    <text evidence="2">The sequence shown here is derived from an EMBL/GenBank/DDBJ whole genome shotgun (WGS) entry which is preliminary data.</text>
</comment>
<dbReference type="Proteomes" id="UP001466331">
    <property type="component" value="Unassembled WGS sequence"/>
</dbReference>
<feature type="domain" description="Histidine kinase/HSP90-like ATPase" evidence="1">
    <location>
        <begin position="28"/>
        <end position="133"/>
    </location>
</feature>